<keyword evidence="3" id="KW-1185">Reference proteome</keyword>
<proteinExistence type="predicted"/>
<evidence type="ECO:0000256" key="1">
    <source>
        <dbReference type="SAM" id="MobiDB-lite"/>
    </source>
</evidence>
<reference evidence="2 3" key="1">
    <citation type="submission" date="2015-08" db="EMBL/GenBank/DDBJ databases">
        <title>Emmonsia species relationships and genome sequence.</title>
        <authorList>
            <person name="Cuomo C.A."/>
            <person name="Schwartz I.S."/>
            <person name="Kenyon C."/>
            <person name="De Hoog G.S."/>
            <person name="Govender N.P."/>
            <person name="Botha A."/>
            <person name="Moreno L."/>
            <person name="De Vries M."/>
            <person name="Munoz J.F."/>
            <person name="Stielow J.B."/>
        </authorList>
    </citation>
    <scope>NUCLEOTIDE SEQUENCE [LARGE SCALE GENOMIC DNA]</scope>
    <source>
        <strain evidence="2 3">EI222</strain>
    </source>
</reference>
<evidence type="ECO:0000313" key="2">
    <source>
        <dbReference type="EMBL" id="OJD12342.1"/>
    </source>
</evidence>
<feature type="region of interest" description="Disordered" evidence="1">
    <location>
        <begin position="1"/>
        <end position="34"/>
    </location>
</feature>
<dbReference type="VEuPathDB" id="FungiDB:ACJ73_09371"/>
<name>A0A1J9P8B8_9EURO</name>
<evidence type="ECO:0000313" key="3">
    <source>
        <dbReference type="Proteomes" id="UP000242791"/>
    </source>
</evidence>
<protein>
    <submittedName>
        <fullName evidence="2">Uncharacterized protein</fullName>
    </submittedName>
</protein>
<feature type="compositionally biased region" description="Polar residues" evidence="1">
    <location>
        <begin position="1"/>
        <end position="12"/>
    </location>
</feature>
<dbReference type="AlphaFoldDB" id="A0A1J9P8B8"/>
<accession>A0A1J9P8B8</accession>
<dbReference type="Proteomes" id="UP000242791">
    <property type="component" value="Unassembled WGS sequence"/>
</dbReference>
<comment type="caution">
    <text evidence="2">The sequence shown here is derived from an EMBL/GenBank/DDBJ whole genome shotgun (WGS) entry which is preliminary data.</text>
</comment>
<gene>
    <name evidence="2" type="ORF">ACJ73_09371</name>
</gene>
<dbReference type="EMBL" id="LGTZ01002609">
    <property type="protein sequence ID" value="OJD12342.1"/>
    <property type="molecule type" value="Genomic_DNA"/>
</dbReference>
<sequence length="99" mass="10738">MNDRCFSSQNEQRPLHKLLQATPPGGALTSGVDPSVTRDAGPCLGRHLCSQQDVSAAEYGRPELPGLGDGLEPFMEDNVHHQFNKIEVSSDSNSSLFKD</sequence>
<organism evidence="2 3">
    <name type="scientific">Blastomyces percursus</name>
    <dbReference type="NCBI Taxonomy" id="1658174"/>
    <lineage>
        <taxon>Eukaryota</taxon>
        <taxon>Fungi</taxon>
        <taxon>Dikarya</taxon>
        <taxon>Ascomycota</taxon>
        <taxon>Pezizomycotina</taxon>
        <taxon>Eurotiomycetes</taxon>
        <taxon>Eurotiomycetidae</taxon>
        <taxon>Onygenales</taxon>
        <taxon>Ajellomycetaceae</taxon>
        <taxon>Blastomyces</taxon>
    </lineage>
</organism>